<comment type="caution">
    <text evidence="5">The sequence shown here is derived from an EMBL/GenBank/DDBJ whole genome shotgun (WGS) entry which is preliminary data.</text>
</comment>
<dbReference type="PANTHER" id="PTHR33392:SF6">
    <property type="entry name" value="POLYISOPRENYL-TEICHOIC ACID--PEPTIDOGLYCAN TEICHOIC ACID TRANSFERASE TAGU"/>
    <property type="match status" value="1"/>
</dbReference>
<evidence type="ECO:0000256" key="1">
    <source>
        <dbReference type="ARBA" id="ARBA00006068"/>
    </source>
</evidence>
<dbReference type="Proteomes" id="UP000293764">
    <property type="component" value="Unassembled WGS sequence"/>
</dbReference>
<evidence type="ECO:0000259" key="4">
    <source>
        <dbReference type="Pfam" id="PF03816"/>
    </source>
</evidence>
<comment type="similarity">
    <text evidence="1">Belongs to the LytR/CpsA/Psr (LCP) family.</text>
</comment>
<dbReference type="PANTHER" id="PTHR33392">
    <property type="entry name" value="POLYISOPRENYL-TEICHOIC ACID--PEPTIDOGLYCAN TEICHOIC ACID TRANSFERASE TAGU"/>
    <property type="match status" value="1"/>
</dbReference>
<reference evidence="5 6" key="1">
    <citation type="submission" date="2019-01" db="EMBL/GenBank/DDBJ databases">
        <title>Novel species of Cellulomonas.</title>
        <authorList>
            <person name="Liu Q."/>
            <person name="Xin Y.-H."/>
        </authorList>
    </citation>
    <scope>NUCLEOTIDE SEQUENCE [LARGE SCALE GENOMIC DNA]</scope>
    <source>
        <strain evidence="5 6">HLT2-17</strain>
    </source>
</reference>
<keyword evidence="3" id="KW-0472">Membrane</keyword>
<dbReference type="AlphaFoldDB" id="A0A4Q5N025"/>
<evidence type="ECO:0000256" key="2">
    <source>
        <dbReference type="SAM" id="MobiDB-lite"/>
    </source>
</evidence>
<keyword evidence="3" id="KW-1133">Transmembrane helix</keyword>
<feature type="compositionally biased region" description="Pro residues" evidence="2">
    <location>
        <begin position="106"/>
        <end position="132"/>
    </location>
</feature>
<dbReference type="InterPro" id="IPR050922">
    <property type="entry name" value="LytR/CpsA/Psr_CW_biosynth"/>
</dbReference>
<dbReference type="InterPro" id="IPR004474">
    <property type="entry name" value="LytR_CpsA_psr"/>
</dbReference>
<dbReference type="NCBIfam" id="TIGR00350">
    <property type="entry name" value="lytR_cpsA_psr"/>
    <property type="match status" value="1"/>
</dbReference>
<evidence type="ECO:0000313" key="5">
    <source>
        <dbReference type="EMBL" id="RYV51356.1"/>
    </source>
</evidence>
<organism evidence="5 6">
    <name type="scientific">Pengzhenrongella frigida</name>
    <dbReference type="NCBI Taxonomy" id="1259133"/>
    <lineage>
        <taxon>Bacteria</taxon>
        <taxon>Bacillati</taxon>
        <taxon>Actinomycetota</taxon>
        <taxon>Actinomycetes</taxon>
        <taxon>Micrococcales</taxon>
        <taxon>Pengzhenrongella</taxon>
    </lineage>
</organism>
<sequence length="455" mass="46941">MPQDDQPRRPPGASRARTGGNAQPVDDAGHRSAQGSRPSPPRAPASRTPSAPPPSFTPGGETRRPAATEHATPIGTPRRPPTPSAPPRPRAGQLPAGASASRGTTPPRPTATPPTRLPARPPAASPPKPPRQPGSRRRRLGLIAAVVVIALVAWPVGLLIWANGKIQHVDALSGAANTPGTTYLLAGSDSRADGTIEDNETPGARTDTIMLLQVPQSGPAALISLPRDTYVDIPGHGPAKLNAAYSLGQAPLLVETVEQLTGIHVDHFVEVGLGGVKNVVDAAGGVELCLDPAVNHVDFPLFDVDSGLAWDAPGCKVVDGNMALAFSRMRKADREGDIGRAKRQQQLISALTSTIATPSLALHPGKQVSLIRTGLGAVQVSNETDIVDLGRLALAFRKATGPEGIRGTPPISNPDYRPGDIGSTVQLDPDTSPAFFAAILAGTLPAGPVGGLPTP</sequence>
<protein>
    <submittedName>
        <fullName evidence="5">LytR family transcriptional regulator</fullName>
    </submittedName>
</protein>
<dbReference type="Gene3D" id="3.40.630.190">
    <property type="entry name" value="LCP protein"/>
    <property type="match status" value="1"/>
</dbReference>
<proteinExistence type="inferred from homology"/>
<evidence type="ECO:0000256" key="3">
    <source>
        <dbReference type="SAM" id="Phobius"/>
    </source>
</evidence>
<dbReference type="OrthoDB" id="9782542at2"/>
<evidence type="ECO:0000313" key="6">
    <source>
        <dbReference type="Proteomes" id="UP000293764"/>
    </source>
</evidence>
<accession>A0A4Q5N025</accession>
<name>A0A4Q5N025_9MICO</name>
<dbReference type="EMBL" id="SDWW01000017">
    <property type="protein sequence ID" value="RYV51356.1"/>
    <property type="molecule type" value="Genomic_DNA"/>
</dbReference>
<keyword evidence="3" id="KW-0812">Transmembrane</keyword>
<feature type="region of interest" description="Disordered" evidence="2">
    <location>
        <begin position="1"/>
        <end position="136"/>
    </location>
</feature>
<dbReference type="Pfam" id="PF03816">
    <property type="entry name" value="LytR_cpsA_psr"/>
    <property type="match status" value="1"/>
</dbReference>
<keyword evidence="6" id="KW-1185">Reference proteome</keyword>
<feature type="transmembrane region" description="Helical" evidence="3">
    <location>
        <begin position="140"/>
        <end position="162"/>
    </location>
</feature>
<feature type="domain" description="Cell envelope-related transcriptional attenuator" evidence="4">
    <location>
        <begin position="205"/>
        <end position="355"/>
    </location>
</feature>
<feature type="compositionally biased region" description="Pro residues" evidence="2">
    <location>
        <begin position="78"/>
        <end position="89"/>
    </location>
</feature>
<gene>
    <name evidence="5" type="ORF">EUA98_08700</name>
</gene>